<dbReference type="PROSITE" id="PS50005">
    <property type="entry name" value="TPR"/>
    <property type="match status" value="1"/>
</dbReference>
<proteinExistence type="predicted"/>
<evidence type="ECO:0000313" key="5">
    <source>
        <dbReference type="EMBL" id="SFA72752.1"/>
    </source>
</evidence>
<keyword evidence="4" id="KW-0175">Coiled coil</keyword>
<gene>
    <name evidence="5" type="ORF">SAMN05216587_101386</name>
</gene>
<evidence type="ECO:0000256" key="3">
    <source>
        <dbReference type="PROSITE-ProRule" id="PRU00339"/>
    </source>
</evidence>
<evidence type="ECO:0000256" key="2">
    <source>
        <dbReference type="ARBA" id="ARBA00022803"/>
    </source>
</evidence>
<reference evidence="5 6" key="1">
    <citation type="submission" date="2016-10" db="EMBL/GenBank/DDBJ databases">
        <authorList>
            <person name="de Groot N.N."/>
        </authorList>
    </citation>
    <scope>NUCLEOTIDE SEQUENCE [LARGE SCALE GENOMIC DNA]</scope>
    <source>
        <strain evidence="5 6">L14</strain>
    </source>
</reference>
<dbReference type="PANTHER" id="PTHR44943:SF4">
    <property type="entry name" value="TPR REPEAT-CONTAINING PROTEIN MJ0798"/>
    <property type="match status" value="1"/>
</dbReference>
<dbReference type="InterPro" id="IPR051685">
    <property type="entry name" value="Ycf3/AcsC/BcsC/TPR_MFPF"/>
</dbReference>
<evidence type="ECO:0000256" key="1">
    <source>
        <dbReference type="ARBA" id="ARBA00022737"/>
    </source>
</evidence>
<dbReference type="RefSeq" id="WP_074812229.1">
    <property type="nucleotide sequence ID" value="NZ_FOJX01000001.1"/>
</dbReference>
<dbReference type="Pfam" id="PF13181">
    <property type="entry name" value="TPR_8"/>
    <property type="match status" value="1"/>
</dbReference>
<dbReference type="InterPro" id="IPR011990">
    <property type="entry name" value="TPR-like_helical_dom_sf"/>
</dbReference>
<organism evidence="5 6">
    <name type="scientific">Selenomonas ruminantium</name>
    <dbReference type="NCBI Taxonomy" id="971"/>
    <lineage>
        <taxon>Bacteria</taxon>
        <taxon>Bacillati</taxon>
        <taxon>Bacillota</taxon>
        <taxon>Negativicutes</taxon>
        <taxon>Selenomonadales</taxon>
        <taxon>Selenomonadaceae</taxon>
        <taxon>Selenomonas</taxon>
    </lineage>
</organism>
<dbReference type="EMBL" id="FOJX01000001">
    <property type="protein sequence ID" value="SFA72752.1"/>
    <property type="molecule type" value="Genomic_DNA"/>
</dbReference>
<protein>
    <submittedName>
        <fullName evidence="5">Tetratricopeptide repeat-containing protein</fullName>
    </submittedName>
</protein>
<evidence type="ECO:0000256" key="4">
    <source>
        <dbReference type="SAM" id="Coils"/>
    </source>
</evidence>
<evidence type="ECO:0000313" key="6">
    <source>
        <dbReference type="Proteomes" id="UP000183843"/>
    </source>
</evidence>
<dbReference type="Pfam" id="PF00515">
    <property type="entry name" value="TPR_1"/>
    <property type="match status" value="1"/>
</dbReference>
<dbReference type="PANTHER" id="PTHR44943">
    <property type="entry name" value="CELLULOSE SYNTHASE OPERON PROTEIN C"/>
    <property type="match status" value="1"/>
</dbReference>
<dbReference type="SUPFAM" id="SSF48452">
    <property type="entry name" value="TPR-like"/>
    <property type="match status" value="1"/>
</dbReference>
<accession>A0A1I0V932</accession>
<keyword evidence="1" id="KW-0677">Repeat</keyword>
<feature type="coiled-coil region" evidence="4">
    <location>
        <begin position="135"/>
        <end position="162"/>
    </location>
</feature>
<dbReference type="InterPro" id="IPR019734">
    <property type="entry name" value="TPR_rpt"/>
</dbReference>
<dbReference type="Proteomes" id="UP000183843">
    <property type="component" value="Unassembled WGS sequence"/>
</dbReference>
<dbReference type="PROSITE" id="PS50293">
    <property type="entry name" value="TPR_REGION"/>
    <property type="match status" value="1"/>
</dbReference>
<feature type="repeat" description="TPR" evidence="3">
    <location>
        <begin position="187"/>
        <end position="220"/>
    </location>
</feature>
<keyword evidence="2 3" id="KW-0802">TPR repeat</keyword>
<name>A0A1I0V932_SELRU</name>
<dbReference type="AlphaFoldDB" id="A0A1I0V932"/>
<sequence>MITQIKRILMIVGVLIIFSGETCIAMVQNIEADGYYIIGDGPDESHSVAKDRARLDAKRAAIEKAGVYVESITVVKDGQLTKDEINTISAQIMSIESEKITPEIVGETVRYHCHILAKINSSSIDQSILNNRRKLYESEQKIKQQTEEIELLKKELILLKKGYNSLGEKDKREIDYKIKNNENRFTAVDWNDKGTDYVKKKEYQRAIECYQKAIELNPNLTIAWINISSTYLDLAEIQDYKENIDKAKECAMKATNIGPENALSWVMLAYTYEYCHDRDAVDKRIFSYKKAVTLDPKYTAVWNNLGNAYRLKMSDCKSDITYENYRQKFIDCYQKVIDLKPRERDVWRNLGKAYEGDFIKPISIKNYIKMIDCYRNAIALGFEYKENISYQYSIEGNHKKQIEEIHKNYIAANTSAPDACAWNIIAIEFYLDGDYNTAINGFKNALEKSGGNETIKENLNMVRKESQARY</sequence>
<dbReference type="Gene3D" id="1.25.40.10">
    <property type="entry name" value="Tetratricopeptide repeat domain"/>
    <property type="match status" value="2"/>
</dbReference>
<dbReference type="SMART" id="SM00028">
    <property type="entry name" value="TPR"/>
    <property type="match status" value="4"/>
</dbReference>